<proteinExistence type="predicted"/>
<name>A0A0A9H675_ARUDO</name>
<accession>A0A0A9H675</accession>
<dbReference type="EMBL" id="GBRH01165654">
    <property type="protein sequence ID" value="JAE32242.1"/>
    <property type="molecule type" value="Transcribed_RNA"/>
</dbReference>
<protein>
    <submittedName>
        <fullName evidence="1">Uncharacterized protein</fullName>
    </submittedName>
</protein>
<dbReference type="AlphaFoldDB" id="A0A0A9H675"/>
<sequence length="28" mass="2788">MSGCSISLNNSIASSILPVSHNPSISTA</sequence>
<reference evidence="1" key="2">
    <citation type="journal article" date="2015" name="Data Brief">
        <title>Shoot transcriptome of the giant reed, Arundo donax.</title>
        <authorList>
            <person name="Barrero R.A."/>
            <person name="Guerrero F.D."/>
            <person name="Moolhuijzen P."/>
            <person name="Goolsby J.A."/>
            <person name="Tidwell J."/>
            <person name="Bellgard S.E."/>
            <person name="Bellgard M.I."/>
        </authorList>
    </citation>
    <scope>NUCLEOTIDE SEQUENCE</scope>
    <source>
        <tissue evidence="1">Shoot tissue taken approximately 20 cm above the soil surface</tissue>
    </source>
</reference>
<organism evidence="1">
    <name type="scientific">Arundo donax</name>
    <name type="common">Giant reed</name>
    <name type="synonym">Donax arundinaceus</name>
    <dbReference type="NCBI Taxonomy" id="35708"/>
    <lineage>
        <taxon>Eukaryota</taxon>
        <taxon>Viridiplantae</taxon>
        <taxon>Streptophyta</taxon>
        <taxon>Embryophyta</taxon>
        <taxon>Tracheophyta</taxon>
        <taxon>Spermatophyta</taxon>
        <taxon>Magnoliopsida</taxon>
        <taxon>Liliopsida</taxon>
        <taxon>Poales</taxon>
        <taxon>Poaceae</taxon>
        <taxon>PACMAD clade</taxon>
        <taxon>Arundinoideae</taxon>
        <taxon>Arundineae</taxon>
        <taxon>Arundo</taxon>
    </lineage>
</organism>
<evidence type="ECO:0000313" key="1">
    <source>
        <dbReference type="EMBL" id="JAE32242.1"/>
    </source>
</evidence>
<reference evidence="1" key="1">
    <citation type="submission" date="2014-09" db="EMBL/GenBank/DDBJ databases">
        <authorList>
            <person name="Magalhaes I.L.F."/>
            <person name="Oliveira U."/>
            <person name="Santos F.R."/>
            <person name="Vidigal T.H.D.A."/>
            <person name="Brescovit A.D."/>
            <person name="Santos A.J."/>
        </authorList>
    </citation>
    <scope>NUCLEOTIDE SEQUENCE</scope>
    <source>
        <tissue evidence="1">Shoot tissue taken approximately 20 cm above the soil surface</tissue>
    </source>
</reference>